<accession>A0A2S8HGC6</accession>
<dbReference type="AlphaFoldDB" id="A0A2S8HGC6"/>
<proteinExistence type="predicted"/>
<evidence type="ECO:0000313" key="1">
    <source>
        <dbReference type="EMBL" id="PQP01574.1"/>
    </source>
</evidence>
<organism evidence="1 2">
    <name type="scientific">Pseudomonas frederiksbergensis</name>
    <dbReference type="NCBI Taxonomy" id="104087"/>
    <lineage>
        <taxon>Bacteria</taxon>
        <taxon>Pseudomonadati</taxon>
        <taxon>Pseudomonadota</taxon>
        <taxon>Gammaproteobacteria</taxon>
        <taxon>Pseudomonadales</taxon>
        <taxon>Pseudomonadaceae</taxon>
        <taxon>Pseudomonas</taxon>
    </lineage>
</organism>
<name>A0A2S8HGC6_9PSED</name>
<dbReference type="Proteomes" id="UP000239687">
    <property type="component" value="Unassembled WGS sequence"/>
</dbReference>
<dbReference type="EMBL" id="PUIN01000011">
    <property type="protein sequence ID" value="PQP01574.1"/>
    <property type="molecule type" value="Genomic_DNA"/>
</dbReference>
<reference evidence="1 2" key="1">
    <citation type="submission" date="2018-02" db="EMBL/GenBank/DDBJ databases">
        <title>Draft genome sequencing of Pseudomonas frederiksbergensis 11-D3.</title>
        <authorList>
            <person name="Zheng B.-X."/>
        </authorList>
    </citation>
    <scope>NUCLEOTIDE SEQUENCE [LARGE SCALE GENOMIC DNA]</scope>
    <source>
        <strain evidence="1 2">11-D3</strain>
    </source>
</reference>
<comment type="caution">
    <text evidence="1">The sequence shown here is derived from an EMBL/GenBank/DDBJ whole genome shotgun (WGS) entry which is preliminary data.</text>
</comment>
<gene>
    <name evidence="1" type="ORF">C5612_19650</name>
</gene>
<sequence>MKCRSLCSSCRACEAAFDGAAVVNPADAVCLTHRDFWFDDCCAAERSLAGARQLLQRNQPLRFGSLITTKGKPSCVAAHFYLPRCYYSPANGPPPAIASASALPGLTTTS</sequence>
<protein>
    <submittedName>
        <fullName evidence="1">Uncharacterized protein</fullName>
    </submittedName>
</protein>
<evidence type="ECO:0000313" key="2">
    <source>
        <dbReference type="Proteomes" id="UP000239687"/>
    </source>
</evidence>